<dbReference type="AlphaFoldDB" id="A0A9Q7ABE5"/>
<comment type="catalytic activity">
    <reaction evidence="3">
        <text>[protein]-L-glutamate 5-O-methyl ester + H2O = L-glutamyl-[protein] + methanol + H(+)</text>
        <dbReference type="Rhea" id="RHEA:23236"/>
        <dbReference type="Rhea" id="RHEA-COMP:10208"/>
        <dbReference type="Rhea" id="RHEA-COMP:10311"/>
        <dbReference type="ChEBI" id="CHEBI:15377"/>
        <dbReference type="ChEBI" id="CHEBI:15378"/>
        <dbReference type="ChEBI" id="CHEBI:17790"/>
        <dbReference type="ChEBI" id="CHEBI:29973"/>
        <dbReference type="ChEBI" id="CHEBI:82795"/>
        <dbReference type="EC" id="3.1.1.61"/>
    </reaction>
</comment>
<evidence type="ECO:0000256" key="3">
    <source>
        <dbReference type="ARBA" id="ARBA00048267"/>
    </source>
</evidence>
<reference evidence="7" key="1">
    <citation type="submission" date="2021-04" db="EMBL/GenBank/DDBJ databases">
        <title>A novel Synergistetes isolate from a pyrite-forming mixed culture.</title>
        <authorList>
            <person name="Bunk B."/>
            <person name="Sproer C."/>
            <person name="Spring S."/>
            <person name="Pester M."/>
        </authorList>
    </citation>
    <scope>NUCLEOTIDE SEQUENCE [LARGE SCALE GENOMIC DNA]</scope>
    <source>
        <strain evidence="7">J.5.4.2-T.3.5.2</strain>
    </source>
</reference>
<dbReference type="KEGG" id="aram:KAR29_08510"/>
<dbReference type="Proteomes" id="UP000671879">
    <property type="component" value="Chromosome"/>
</dbReference>
<evidence type="ECO:0000256" key="2">
    <source>
        <dbReference type="ARBA" id="ARBA00039140"/>
    </source>
</evidence>
<accession>A0A9Q7ABE5</accession>
<dbReference type="CDD" id="cd16432">
    <property type="entry name" value="CheB_Rec"/>
    <property type="match status" value="1"/>
</dbReference>
<evidence type="ECO:0000256" key="4">
    <source>
        <dbReference type="PROSITE-ProRule" id="PRU00050"/>
    </source>
</evidence>
<dbReference type="PROSITE" id="PS50122">
    <property type="entry name" value="CHEB"/>
    <property type="match status" value="1"/>
</dbReference>
<keyword evidence="1 4" id="KW-0378">Hydrolase</keyword>
<feature type="domain" description="CheB-type methylesterase" evidence="5">
    <location>
        <begin position="24"/>
        <end position="215"/>
    </location>
</feature>
<proteinExistence type="predicted"/>
<dbReference type="GO" id="GO:0006935">
    <property type="term" value="P:chemotaxis"/>
    <property type="evidence" value="ECO:0007669"/>
    <property type="project" value="UniProtKB-UniRule"/>
</dbReference>
<feature type="active site" evidence="4">
    <location>
        <position position="62"/>
    </location>
</feature>
<evidence type="ECO:0000259" key="5">
    <source>
        <dbReference type="PROSITE" id="PS50122"/>
    </source>
</evidence>
<keyword evidence="4" id="KW-0145">Chemotaxis</keyword>
<gene>
    <name evidence="6" type="ORF">KAR29_08510</name>
</gene>
<dbReference type="PANTHER" id="PTHR42872">
    <property type="entry name" value="PROTEIN-GLUTAMATE METHYLESTERASE/PROTEIN-GLUTAMINE GLUTAMINASE"/>
    <property type="match status" value="1"/>
</dbReference>
<dbReference type="InterPro" id="IPR000673">
    <property type="entry name" value="Sig_transdc_resp-reg_Me-estase"/>
</dbReference>
<evidence type="ECO:0000313" key="7">
    <source>
        <dbReference type="Proteomes" id="UP000671879"/>
    </source>
</evidence>
<feature type="active site" evidence="4">
    <location>
        <position position="158"/>
    </location>
</feature>
<dbReference type="PANTHER" id="PTHR42872:SF6">
    <property type="entry name" value="PROTEIN-GLUTAMATE METHYLESTERASE_PROTEIN-GLUTAMINE GLUTAMINASE"/>
    <property type="match status" value="1"/>
</dbReference>
<dbReference type="RefSeq" id="WP_311135634.1">
    <property type="nucleotide sequence ID" value="NZ_CP072943.1"/>
</dbReference>
<sequence>MRRLDLLGRRPPPVRLAPSGRALLKTTHRVVAIGASTGGTEAIRVVLQGLPPDMPPIVIVQHMPQHFTRSFAGRLDELCSLEVKEAENGERLRQGKALIAPGNCHTVLKRSGAAYYVEVKEGPLVFHQRPSVEVLFCSVARYAGANALGVILTGMGKDGAQGLLEMRRAGAWTIAQDERSSVVFGMPKEAIALGAVDEVLPLERIAPSIVERLCR</sequence>
<name>A0A9Q7ABE5_9BACT</name>
<dbReference type="GO" id="GO:0005737">
    <property type="term" value="C:cytoplasm"/>
    <property type="evidence" value="ECO:0007669"/>
    <property type="project" value="InterPro"/>
</dbReference>
<evidence type="ECO:0000313" key="6">
    <source>
        <dbReference type="EMBL" id="QTX33750.1"/>
    </source>
</evidence>
<dbReference type="Gene3D" id="3.40.50.180">
    <property type="entry name" value="Methylesterase CheB, C-terminal domain"/>
    <property type="match status" value="1"/>
</dbReference>
<dbReference type="EC" id="3.1.1.61" evidence="2"/>
<feature type="active site" evidence="4">
    <location>
        <position position="36"/>
    </location>
</feature>
<evidence type="ECO:0000256" key="1">
    <source>
        <dbReference type="ARBA" id="ARBA00022801"/>
    </source>
</evidence>
<dbReference type="GO" id="GO:0000156">
    <property type="term" value="F:phosphorelay response regulator activity"/>
    <property type="evidence" value="ECO:0007669"/>
    <property type="project" value="InterPro"/>
</dbReference>
<dbReference type="InterPro" id="IPR035909">
    <property type="entry name" value="CheB_C"/>
</dbReference>
<organism evidence="6 7">
    <name type="scientific">Aminithiophilus ramosus</name>
    <dbReference type="NCBI Taxonomy" id="3029084"/>
    <lineage>
        <taxon>Bacteria</taxon>
        <taxon>Thermotogati</taxon>
        <taxon>Synergistota</taxon>
        <taxon>Synergistia</taxon>
        <taxon>Synergistales</taxon>
        <taxon>Aminithiophilaceae</taxon>
        <taxon>Aminithiophilus</taxon>
    </lineage>
</organism>
<protein>
    <recommendedName>
        <fullName evidence="2">protein-glutamate methylesterase</fullName>
        <ecNumber evidence="2">3.1.1.61</ecNumber>
    </recommendedName>
</protein>
<dbReference type="GO" id="GO:0008984">
    <property type="term" value="F:protein-glutamate methylesterase activity"/>
    <property type="evidence" value="ECO:0007669"/>
    <property type="project" value="UniProtKB-EC"/>
</dbReference>
<dbReference type="Pfam" id="PF01339">
    <property type="entry name" value="CheB_methylest"/>
    <property type="match status" value="1"/>
</dbReference>
<keyword evidence="7" id="KW-1185">Reference proteome</keyword>
<dbReference type="SUPFAM" id="SSF52738">
    <property type="entry name" value="Methylesterase CheB, C-terminal domain"/>
    <property type="match status" value="1"/>
</dbReference>
<dbReference type="EMBL" id="CP072943">
    <property type="protein sequence ID" value="QTX33750.1"/>
    <property type="molecule type" value="Genomic_DNA"/>
</dbReference>